<dbReference type="InterPro" id="IPR035243">
    <property type="entry name" value="TamA_POTRA_Dom_1"/>
</dbReference>
<keyword evidence="16" id="KW-1185">Reference proteome</keyword>
<evidence type="ECO:0000256" key="3">
    <source>
        <dbReference type="ARBA" id="ARBA00015419"/>
    </source>
</evidence>
<feature type="domain" description="Bacterial surface antigen (D15)" evidence="12">
    <location>
        <begin position="448"/>
        <end position="637"/>
    </location>
</feature>
<evidence type="ECO:0000256" key="10">
    <source>
        <dbReference type="ARBA" id="ARBA00093548"/>
    </source>
</evidence>
<keyword evidence="6 11" id="KW-0732">Signal</keyword>
<dbReference type="InterPro" id="IPR010827">
    <property type="entry name" value="BamA/TamA_POTRA"/>
</dbReference>
<evidence type="ECO:0000259" key="12">
    <source>
        <dbReference type="Pfam" id="PF01103"/>
    </source>
</evidence>
<dbReference type="Gene3D" id="3.10.20.310">
    <property type="entry name" value="membrane protein fhac"/>
    <property type="match status" value="3"/>
</dbReference>
<dbReference type="InterPro" id="IPR039910">
    <property type="entry name" value="D15-like"/>
</dbReference>
<evidence type="ECO:0000313" key="15">
    <source>
        <dbReference type="EMBL" id="MCX2974080.1"/>
    </source>
</evidence>
<dbReference type="Pfam" id="PF17243">
    <property type="entry name" value="POTRA_TamA_1"/>
    <property type="match status" value="1"/>
</dbReference>
<keyword evidence="8" id="KW-0998">Cell outer membrane</keyword>
<feature type="signal peptide" evidence="11">
    <location>
        <begin position="1"/>
        <end position="30"/>
    </location>
</feature>
<evidence type="ECO:0000256" key="8">
    <source>
        <dbReference type="ARBA" id="ARBA00023237"/>
    </source>
</evidence>
<evidence type="ECO:0000256" key="11">
    <source>
        <dbReference type="SAM" id="SignalP"/>
    </source>
</evidence>
<dbReference type="RefSeq" id="WP_279252894.1">
    <property type="nucleotide sequence ID" value="NZ_SHNP01000003.1"/>
</dbReference>
<evidence type="ECO:0000256" key="7">
    <source>
        <dbReference type="ARBA" id="ARBA00023136"/>
    </source>
</evidence>
<gene>
    <name evidence="15" type="ORF">EYC87_10860</name>
</gene>
<feature type="domain" description="TamA POTRA" evidence="14">
    <location>
        <begin position="36"/>
        <end position="115"/>
    </location>
</feature>
<evidence type="ECO:0000256" key="9">
    <source>
        <dbReference type="ARBA" id="ARBA00033063"/>
    </source>
</evidence>
<name>A0ABT3SVR3_9GAMM</name>
<evidence type="ECO:0000256" key="1">
    <source>
        <dbReference type="ARBA" id="ARBA00004442"/>
    </source>
</evidence>
<evidence type="ECO:0000256" key="5">
    <source>
        <dbReference type="ARBA" id="ARBA00022692"/>
    </source>
</evidence>
<organism evidence="15 16">
    <name type="scientific">Candidatus Seongchinamella marina</name>
    <dbReference type="NCBI Taxonomy" id="2518990"/>
    <lineage>
        <taxon>Bacteria</taxon>
        <taxon>Pseudomonadati</taxon>
        <taxon>Pseudomonadota</taxon>
        <taxon>Gammaproteobacteria</taxon>
        <taxon>Cellvibrionales</taxon>
        <taxon>Halieaceae</taxon>
        <taxon>Seongchinamella</taxon>
    </lineage>
</organism>
<evidence type="ECO:0000256" key="6">
    <source>
        <dbReference type="ARBA" id="ARBA00022729"/>
    </source>
</evidence>
<dbReference type="Pfam" id="PF07244">
    <property type="entry name" value="POTRA"/>
    <property type="match status" value="1"/>
</dbReference>
<evidence type="ECO:0000313" key="16">
    <source>
        <dbReference type="Proteomes" id="UP001143307"/>
    </source>
</evidence>
<keyword evidence="4" id="KW-1134">Transmembrane beta strand</keyword>
<keyword evidence="5" id="KW-0812">Transmembrane</keyword>
<feature type="domain" description="POTRA" evidence="13">
    <location>
        <begin position="208"/>
        <end position="275"/>
    </location>
</feature>
<evidence type="ECO:0000259" key="14">
    <source>
        <dbReference type="Pfam" id="PF17243"/>
    </source>
</evidence>
<dbReference type="PANTHER" id="PTHR12815">
    <property type="entry name" value="SORTING AND ASSEMBLY MACHINERY SAMM50 PROTEIN FAMILY MEMBER"/>
    <property type="match status" value="1"/>
</dbReference>
<evidence type="ECO:0000256" key="4">
    <source>
        <dbReference type="ARBA" id="ARBA00022452"/>
    </source>
</evidence>
<dbReference type="Gene3D" id="2.40.160.50">
    <property type="entry name" value="membrane protein fhac: a member of the omp85/tpsb transporter family"/>
    <property type="match status" value="1"/>
</dbReference>
<comment type="similarity">
    <text evidence="2">Belongs to the TamA family.</text>
</comment>
<dbReference type="InterPro" id="IPR000184">
    <property type="entry name" value="Bac_surfAg_D15"/>
</dbReference>
<keyword evidence="7" id="KW-0472">Membrane</keyword>
<sequence length="637" mass="70993">MNVDRNHAFRSTLLSMALWPCLVASISSFAAEQLQVTLNGLEDDIRNNALASLEIARRSKDAELSSTNIIRMHGKAEAEIRRALEPFGYYQPVITTDLQNSEESGSGWQATYNVEAGTPIPVNNIALSFIGPGADHQDVKMLAASLALLQGQRLDHRRYETGKRKLISDTRELGYLNAQFLEHRVEVDLQKYTAGITLKIETGPRFVYGDIELQQDKFSNDYLARYLILQPGNTFKHSELARQRHLLSASGYFSEVIIEPGEPMQGENPQVPLVIGMTPFPANRYRGRAGWGTDTGFGLGLDWTRRYLGQRGHHFNVGAAVAEERERLAGDVSYTIPRNPLRGEAFEIGLRHESKDLNFTDVDLDEGGETRIATNLATLQWRLPVSNFDDFGLQSSAGVSIVGESYDIFEVLFGNLPGSAQNAIIENIGTEAYETLAPEFDAVVPGLSFKLKRADDPLYIRRGDYLNLELLGASEDLGSNIDFWQARFSSWNIWPVAERGRFLFRSNLGYTDAESRSVLGVNFNQIPEYYEFRAGGARSVRGYGWETLFPSDAITGGKHLIVASIEYEHEVFPDWSVAAFLDGGNAFNKFADFNEKLGTGIGIRWRSPVGLARIDFGIPLNDADDAFQIYITVGPEF</sequence>
<feature type="chain" id="PRO_5046782085" description="Translocation and assembly module subunit TamA" evidence="11">
    <location>
        <begin position="31"/>
        <end position="637"/>
    </location>
</feature>
<dbReference type="PANTHER" id="PTHR12815:SF47">
    <property type="entry name" value="TRANSLOCATION AND ASSEMBLY MODULE SUBUNIT TAMA"/>
    <property type="match status" value="1"/>
</dbReference>
<comment type="subcellular location">
    <subcellularLocation>
        <location evidence="1">Cell outer membrane</location>
    </subcellularLocation>
</comment>
<reference evidence="15" key="1">
    <citation type="submission" date="2019-02" db="EMBL/GenBank/DDBJ databases">
        <authorList>
            <person name="Li S.-H."/>
        </authorList>
    </citation>
    <scope>NUCLEOTIDE SEQUENCE</scope>
    <source>
        <strain evidence="15">IMCC8485</strain>
    </source>
</reference>
<evidence type="ECO:0000256" key="2">
    <source>
        <dbReference type="ARBA" id="ARBA00010248"/>
    </source>
</evidence>
<comment type="caution">
    <text evidence="15">The sequence shown here is derived from an EMBL/GenBank/DDBJ whole genome shotgun (WGS) entry which is preliminary data.</text>
</comment>
<dbReference type="Proteomes" id="UP001143307">
    <property type="component" value="Unassembled WGS sequence"/>
</dbReference>
<dbReference type="EMBL" id="SHNP01000003">
    <property type="protein sequence ID" value="MCX2974080.1"/>
    <property type="molecule type" value="Genomic_DNA"/>
</dbReference>
<proteinExistence type="inferred from homology"/>
<comment type="subunit">
    <text evidence="10">Interacts with TamB to form the translocation and assembly module (TAM).</text>
</comment>
<accession>A0ABT3SVR3</accession>
<dbReference type="Pfam" id="PF01103">
    <property type="entry name" value="Omp85"/>
    <property type="match status" value="1"/>
</dbReference>
<protein>
    <recommendedName>
        <fullName evidence="3">Translocation and assembly module subunit TamA</fullName>
    </recommendedName>
    <alternativeName>
        <fullName evidence="9">Autotransporter assembly factor TamA</fullName>
    </alternativeName>
</protein>
<evidence type="ECO:0000259" key="13">
    <source>
        <dbReference type="Pfam" id="PF07244"/>
    </source>
</evidence>